<protein>
    <submittedName>
        <fullName evidence="3">YciI family protein</fullName>
    </submittedName>
</protein>
<reference evidence="3 4" key="1">
    <citation type="submission" date="2023-04" db="EMBL/GenBank/DDBJ databases">
        <title>Antarctic isolates genomes.</title>
        <authorList>
            <person name="Dimov S.G."/>
        </authorList>
    </citation>
    <scope>NUCLEOTIDE SEQUENCE [LARGE SCALE GENOMIC DNA]</scope>
    <source>
        <strain evidence="3 4">AL19</strain>
    </source>
</reference>
<dbReference type="InterPro" id="IPR005545">
    <property type="entry name" value="YCII"/>
</dbReference>
<dbReference type="Gene3D" id="3.30.70.1060">
    <property type="entry name" value="Dimeric alpha+beta barrel"/>
    <property type="match status" value="1"/>
</dbReference>
<evidence type="ECO:0000313" key="4">
    <source>
        <dbReference type="Proteomes" id="UP001243286"/>
    </source>
</evidence>
<proteinExistence type="inferred from homology"/>
<keyword evidence="4" id="KW-1185">Reference proteome</keyword>
<dbReference type="EMBL" id="JASBQV010000036">
    <property type="protein sequence ID" value="MDI3236321.1"/>
    <property type="molecule type" value="Genomic_DNA"/>
</dbReference>
<name>A0ABT6R7Q8_9BACL</name>
<dbReference type="Proteomes" id="UP001243286">
    <property type="component" value="Unassembled WGS sequence"/>
</dbReference>
<dbReference type="InterPro" id="IPR011008">
    <property type="entry name" value="Dimeric_a/b-barrel"/>
</dbReference>
<comment type="similarity">
    <text evidence="1">Belongs to the YciI family.</text>
</comment>
<evidence type="ECO:0000313" key="3">
    <source>
        <dbReference type="EMBL" id="MDI3236321.1"/>
    </source>
</evidence>
<feature type="domain" description="YCII-related" evidence="2">
    <location>
        <begin position="1"/>
        <end position="101"/>
    </location>
</feature>
<dbReference type="Pfam" id="PF03795">
    <property type="entry name" value="YCII"/>
    <property type="match status" value="1"/>
</dbReference>
<evidence type="ECO:0000256" key="1">
    <source>
        <dbReference type="ARBA" id="ARBA00007689"/>
    </source>
</evidence>
<evidence type="ECO:0000259" key="2">
    <source>
        <dbReference type="Pfam" id="PF03795"/>
    </source>
</evidence>
<accession>A0ABT6R7Q8</accession>
<gene>
    <name evidence="3" type="ORF">QK289_15005</name>
</gene>
<dbReference type="SUPFAM" id="SSF54909">
    <property type="entry name" value="Dimeric alpha+beta barrel"/>
    <property type="match status" value="1"/>
</dbReference>
<dbReference type="RefSeq" id="WP_014970373.1">
    <property type="nucleotide sequence ID" value="NZ_JASBQV010000036.1"/>
</dbReference>
<sequence length="124" mass="14411">MLFLFIGYYDAEKMNQSPQQELDAVMERCNLLLEDFFTKTNVLYEWYPGAETKRAWLFDGQIQHQDGPDPDKTEQIGSLMVFEAANLEQAVDLALLHPTTQLPEAQKYGWRMEVRPLIDPKEAE</sequence>
<organism evidence="3 4">
    <name type="scientific">Exiguobacterium antarcticum</name>
    <dbReference type="NCBI Taxonomy" id="132920"/>
    <lineage>
        <taxon>Bacteria</taxon>
        <taxon>Bacillati</taxon>
        <taxon>Bacillota</taxon>
        <taxon>Bacilli</taxon>
        <taxon>Bacillales</taxon>
        <taxon>Bacillales Family XII. Incertae Sedis</taxon>
        <taxon>Exiguobacterium</taxon>
    </lineage>
</organism>
<comment type="caution">
    <text evidence="3">The sequence shown here is derived from an EMBL/GenBank/DDBJ whole genome shotgun (WGS) entry which is preliminary data.</text>
</comment>